<gene>
    <name evidence="2" type="ORF">BK664_11795</name>
</gene>
<proteinExistence type="predicted"/>
<evidence type="ECO:0000256" key="1">
    <source>
        <dbReference type="SAM" id="MobiDB-lite"/>
    </source>
</evidence>
<dbReference type="Proteomes" id="UP000286351">
    <property type="component" value="Unassembled WGS sequence"/>
</dbReference>
<accession>A0A423JPP4</accession>
<name>A0A423JPP4_9PSED</name>
<evidence type="ECO:0000313" key="3">
    <source>
        <dbReference type="Proteomes" id="UP000286351"/>
    </source>
</evidence>
<protein>
    <submittedName>
        <fullName evidence="2">Uncharacterized protein</fullName>
    </submittedName>
</protein>
<feature type="compositionally biased region" description="Basic and acidic residues" evidence="1">
    <location>
        <begin position="1"/>
        <end position="12"/>
    </location>
</feature>
<feature type="region of interest" description="Disordered" evidence="1">
    <location>
        <begin position="1"/>
        <end position="20"/>
    </location>
</feature>
<reference evidence="2 3" key="1">
    <citation type="submission" date="2016-10" db="EMBL/GenBank/DDBJ databases">
        <title>Comparative genome analysis of multiple Pseudomonas spp. focuses on biocontrol and plant growth promoting traits.</title>
        <authorList>
            <person name="Tao X.-Y."/>
            <person name="Taylor C.G."/>
        </authorList>
    </citation>
    <scope>NUCLEOTIDE SEQUENCE [LARGE SCALE GENOMIC DNA]</scope>
    <source>
        <strain evidence="2 3">38D4</strain>
    </source>
</reference>
<dbReference type="AlphaFoldDB" id="A0A423JPP4"/>
<sequence>MASSDADRHPTRTDAGFPRPVTFTQTCTQAGFLLPGENTMKITPLFDPLRDHCPSLADRFAASILEAI</sequence>
<comment type="caution">
    <text evidence="2">The sequence shown here is derived from an EMBL/GenBank/DDBJ whole genome shotgun (WGS) entry which is preliminary data.</text>
</comment>
<organism evidence="2 3">
    <name type="scientific">Pseudomonas brassicacearum</name>
    <dbReference type="NCBI Taxonomy" id="930166"/>
    <lineage>
        <taxon>Bacteria</taxon>
        <taxon>Pseudomonadati</taxon>
        <taxon>Pseudomonadota</taxon>
        <taxon>Gammaproteobacteria</taxon>
        <taxon>Pseudomonadales</taxon>
        <taxon>Pseudomonadaceae</taxon>
        <taxon>Pseudomonas</taxon>
    </lineage>
</organism>
<dbReference type="EMBL" id="MOBO01000009">
    <property type="protein sequence ID" value="RON39632.1"/>
    <property type="molecule type" value="Genomic_DNA"/>
</dbReference>
<evidence type="ECO:0000313" key="2">
    <source>
        <dbReference type="EMBL" id="RON39632.1"/>
    </source>
</evidence>